<dbReference type="UniPathway" id="UPA00159">
    <property type="reaction ID" value="UER00275"/>
</dbReference>
<evidence type="ECO:0000256" key="10">
    <source>
        <dbReference type="ARBA" id="ARBA00047767"/>
    </source>
</evidence>
<keyword evidence="8 11" id="KW-0067">ATP-binding</keyword>
<evidence type="ECO:0000256" key="8">
    <source>
        <dbReference type="ARBA" id="ARBA00022840"/>
    </source>
</evidence>
<dbReference type="GO" id="GO:0006225">
    <property type="term" value="P:UDP biosynthetic process"/>
    <property type="evidence" value="ECO:0007669"/>
    <property type="project" value="TreeGrafter"/>
</dbReference>
<dbReference type="KEGG" id="ccz:CCALI_01531"/>
<keyword evidence="6 11" id="KW-0547">Nucleotide-binding</keyword>
<evidence type="ECO:0000256" key="9">
    <source>
        <dbReference type="ARBA" id="ARBA00022975"/>
    </source>
</evidence>
<gene>
    <name evidence="11" type="primary">pyrH</name>
    <name evidence="14" type="ORF">CCALI_01531</name>
</gene>
<dbReference type="Proteomes" id="UP000014227">
    <property type="component" value="Chromosome I"/>
</dbReference>
<sequence>MNDDASRPTSFTSPESAEATALSEPPLERPRWSRVLLKLSGEAFAADLEHPEEGPHVGLNYRTIHTIASEIVSAYRVGVEIAVVVGAGNIVRGERAAEAGMERAAADYMGMLGTVINSMALQDALEKQGVPTRVMSAIAMAEVAEPFIRRRAIRHLEKGRVVVLAAGTGNPFFTTDTAAALRANEIRAGAVLKATNVDGIYDRDPHKFQDAVRYEQLSFDECIAKNLRVMDQTAFTFCKEYDIPIVVFNIARPGNIRRVVCGEKIGTLVGNF</sequence>
<keyword evidence="7 11" id="KW-0418">Kinase</keyword>
<evidence type="ECO:0000313" key="15">
    <source>
        <dbReference type="Proteomes" id="UP000014227"/>
    </source>
</evidence>
<dbReference type="GO" id="GO:0005737">
    <property type="term" value="C:cytoplasm"/>
    <property type="evidence" value="ECO:0007669"/>
    <property type="project" value="UniProtKB-SubCell"/>
</dbReference>
<dbReference type="NCBIfam" id="TIGR02075">
    <property type="entry name" value="pyrH_bact"/>
    <property type="match status" value="1"/>
</dbReference>
<dbReference type="HAMAP" id="MF_01220_B">
    <property type="entry name" value="PyrH_B"/>
    <property type="match status" value="1"/>
</dbReference>
<protein>
    <recommendedName>
        <fullName evidence="11">Uridylate kinase</fullName>
        <shortName evidence="11">UK</shortName>
        <ecNumber evidence="11">2.7.4.22</ecNumber>
    </recommendedName>
    <alternativeName>
        <fullName evidence="11">Uridine monophosphate kinase</fullName>
        <shortName evidence="11">UMP kinase</shortName>
        <shortName evidence="11">UMPK</shortName>
    </alternativeName>
</protein>
<feature type="binding site" evidence="11">
    <location>
        <begin position="38"/>
        <end position="41"/>
    </location>
    <ligand>
        <name>ATP</name>
        <dbReference type="ChEBI" id="CHEBI:30616"/>
    </ligand>
</feature>
<comment type="pathway">
    <text evidence="2 11">Pyrimidine metabolism; CTP biosynthesis via de novo pathway; UDP from UMP (UMPK route): step 1/1.</text>
</comment>
<dbReference type="GO" id="GO:0005524">
    <property type="term" value="F:ATP binding"/>
    <property type="evidence" value="ECO:0007669"/>
    <property type="project" value="UniProtKB-KW"/>
</dbReference>
<name>S0EZ01_CHTCT</name>
<dbReference type="GO" id="GO:0044210">
    <property type="term" value="P:'de novo' CTP biosynthetic process"/>
    <property type="evidence" value="ECO:0007669"/>
    <property type="project" value="UniProtKB-UniRule"/>
</dbReference>
<dbReference type="PANTHER" id="PTHR42833:SF4">
    <property type="entry name" value="URIDYLATE KINASE PUMPKIN, CHLOROPLASTIC"/>
    <property type="match status" value="1"/>
</dbReference>
<dbReference type="RefSeq" id="WP_016482882.1">
    <property type="nucleotide sequence ID" value="NC_021487.1"/>
</dbReference>
<evidence type="ECO:0000256" key="4">
    <source>
        <dbReference type="ARBA" id="ARBA00022490"/>
    </source>
</evidence>
<evidence type="ECO:0000259" key="13">
    <source>
        <dbReference type="Pfam" id="PF00696"/>
    </source>
</evidence>
<evidence type="ECO:0000256" key="7">
    <source>
        <dbReference type="ARBA" id="ARBA00022777"/>
    </source>
</evidence>
<evidence type="ECO:0000256" key="12">
    <source>
        <dbReference type="SAM" id="MobiDB-lite"/>
    </source>
</evidence>
<evidence type="ECO:0000256" key="6">
    <source>
        <dbReference type="ARBA" id="ARBA00022741"/>
    </source>
</evidence>
<feature type="binding site" evidence="11">
    <location>
        <position position="201"/>
    </location>
    <ligand>
        <name>ATP</name>
        <dbReference type="ChEBI" id="CHEBI:30616"/>
    </ligand>
</feature>
<dbReference type="EC" id="2.7.4.22" evidence="11"/>
<feature type="binding site" evidence="11">
    <location>
        <position position="92"/>
    </location>
    <ligand>
        <name>ATP</name>
        <dbReference type="ChEBI" id="CHEBI:30616"/>
    </ligand>
</feature>
<dbReference type="InterPro" id="IPR036393">
    <property type="entry name" value="AceGlu_kinase-like_sf"/>
</dbReference>
<keyword evidence="5 11" id="KW-0808">Transferase</keyword>
<feature type="binding site" evidence="11">
    <location>
        <position position="195"/>
    </location>
    <ligand>
        <name>ATP</name>
        <dbReference type="ChEBI" id="CHEBI:30616"/>
    </ligand>
</feature>
<organism evidence="14 15">
    <name type="scientific">Chthonomonas calidirosea (strain DSM 23976 / ICMP 18418 / T49)</name>
    <dbReference type="NCBI Taxonomy" id="1303518"/>
    <lineage>
        <taxon>Bacteria</taxon>
        <taxon>Bacillati</taxon>
        <taxon>Armatimonadota</taxon>
        <taxon>Chthonomonadia</taxon>
        <taxon>Chthonomonadales</taxon>
        <taxon>Chthonomonadaceae</taxon>
        <taxon>Chthonomonas</taxon>
    </lineage>
</organism>
<dbReference type="AlphaFoldDB" id="S0EZ01"/>
<comment type="caution">
    <text evidence="11">Lacks conserved residue(s) required for the propagation of feature annotation.</text>
</comment>
<keyword evidence="15" id="KW-1185">Reference proteome</keyword>
<dbReference type="PATRIC" id="fig|1303518.3.peg.1569"/>
<accession>S0EZ01</accession>
<dbReference type="STRING" id="454171.CP488_02565"/>
<dbReference type="PIRSF" id="PIRSF005650">
    <property type="entry name" value="Uridylate_kin"/>
    <property type="match status" value="1"/>
</dbReference>
<dbReference type="OrthoDB" id="9807458at2"/>
<keyword evidence="4 11" id="KW-0963">Cytoplasm</keyword>
<evidence type="ECO:0000256" key="1">
    <source>
        <dbReference type="ARBA" id="ARBA00004496"/>
    </source>
</evidence>
<dbReference type="InterPro" id="IPR011817">
    <property type="entry name" value="Uridylate_kinase"/>
</dbReference>
<comment type="subunit">
    <text evidence="11">Homohexamer.</text>
</comment>
<dbReference type="Gene3D" id="3.40.1160.10">
    <property type="entry name" value="Acetylglutamate kinase-like"/>
    <property type="match status" value="1"/>
</dbReference>
<comment type="activity regulation">
    <text evidence="11">Inhibited by UTP.</text>
</comment>
<proteinExistence type="inferred from homology"/>
<feature type="binding site" evidence="11">
    <location>
        <begin position="168"/>
        <end position="175"/>
    </location>
    <ligand>
        <name>UMP</name>
        <dbReference type="ChEBI" id="CHEBI:57865"/>
    </ligand>
</feature>
<dbReference type="FunCoup" id="S0EZ01">
    <property type="interactions" value="512"/>
</dbReference>
<feature type="binding site" evidence="11">
    <location>
        <position position="88"/>
    </location>
    <ligand>
        <name>ATP</name>
        <dbReference type="ChEBI" id="CHEBI:30616"/>
    </ligand>
</feature>
<dbReference type="CDD" id="cd04254">
    <property type="entry name" value="AAK_UMPK-PyrH-Ec"/>
    <property type="match status" value="1"/>
</dbReference>
<comment type="catalytic activity">
    <reaction evidence="10 11">
        <text>UMP + ATP = UDP + ADP</text>
        <dbReference type="Rhea" id="RHEA:24400"/>
        <dbReference type="ChEBI" id="CHEBI:30616"/>
        <dbReference type="ChEBI" id="CHEBI:57865"/>
        <dbReference type="ChEBI" id="CHEBI:58223"/>
        <dbReference type="ChEBI" id="CHEBI:456216"/>
        <dbReference type="EC" id="2.7.4.22"/>
    </reaction>
</comment>
<comment type="subcellular location">
    <subcellularLocation>
        <location evidence="1 11">Cytoplasm</location>
    </subcellularLocation>
</comment>
<dbReference type="InParanoid" id="S0EZ01"/>
<dbReference type="GO" id="GO:0033862">
    <property type="term" value="F:UMP kinase activity"/>
    <property type="evidence" value="ECO:0007669"/>
    <property type="project" value="UniProtKB-EC"/>
</dbReference>
<dbReference type="FunFam" id="3.40.1160.10:FF:000001">
    <property type="entry name" value="Uridylate kinase"/>
    <property type="match status" value="1"/>
</dbReference>
<reference evidence="15" key="1">
    <citation type="submission" date="2013-03" db="EMBL/GenBank/DDBJ databases">
        <title>Genome sequence of Chthonomonas calidirosea, the first sequenced genome from the Armatimonadetes phylum (formally candidate division OP10).</title>
        <authorList>
            <person name="Lee K.C.Y."/>
            <person name="Morgan X.C."/>
            <person name="Dunfield P.F."/>
            <person name="Tamas I."/>
            <person name="Houghton K.M."/>
            <person name="Vyssotski M."/>
            <person name="Ryan J.L.J."/>
            <person name="Lagutin K."/>
            <person name="McDonald I.R."/>
            <person name="Stott M.B."/>
        </authorList>
    </citation>
    <scope>NUCLEOTIDE SEQUENCE [LARGE SCALE GENOMIC DNA]</scope>
    <source>
        <strain evidence="15">DSM 23976 / ICMP 18418 / T49</strain>
    </source>
</reference>
<evidence type="ECO:0000256" key="3">
    <source>
        <dbReference type="ARBA" id="ARBA00007614"/>
    </source>
</evidence>
<feature type="binding site" evidence="11">
    <location>
        <position position="204"/>
    </location>
    <ligand>
        <name>ATP</name>
        <dbReference type="ChEBI" id="CHEBI:30616"/>
    </ligand>
</feature>
<dbReference type="EMBL" id="HF951689">
    <property type="protein sequence ID" value="CCW35347.1"/>
    <property type="molecule type" value="Genomic_DNA"/>
</dbReference>
<keyword evidence="9 11" id="KW-0665">Pyrimidine biosynthesis</keyword>
<dbReference type="HOGENOM" id="CLU_033861_0_0_0"/>
<feature type="domain" description="Aspartate/glutamate/uridylate kinase" evidence="13">
    <location>
        <begin position="34"/>
        <end position="249"/>
    </location>
</feature>
<dbReference type="InterPro" id="IPR001048">
    <property type="entry name" value="Asp/Glu/Uridylate_kinase"/>
</dbReference>
<evidence type="ECO:0000256" key="5">
    <source>
        <dbReference type="ARBA" id="ARBA00022679"/>
    </source>
</evidence>
<comment type="function">
    <text evidence="11">Catalyzes the reversible phosphorylation of UMP to UDP.</text>
</comment>
<evidence type="ECO:0000256" key="2">
    <source>
        <dbReference type="ARBA" id="ARBA00004791"/>
    </source>
</evidence>
<dbReference type="SUPFAM" id="SSF53633">
    <property type="entry name" value="Carbamate kinase-like"/>
    <property type="match status" value="1"/>
</dbReference>
<comment type="similarity">
    <text evidence="3 11">Belongs to the UMP kinase family.</text>
</comment>
<feature type="region of interest" description="Disordered" evidence="12">
    <location>
        <begin position="1"/>
        <end position="26"/>
    </location>
</feature>
<dbReference type="eggNOG" id="COG0528">
    <property type="taxonomic scope" value="Bacteria"/>
</dbReference>
<dbReference type="PANTHER" id="PTHR42833">
    <property type="entry name" value="URIDYLATE KINASE"/>
    <property type="match status" value="1"/>
</dbReference>
<feature type="binding site" evidence="11">
    <location>
        <position position="107"/>
    </location>
    <ligand>
        <name>UMP</name>
        <dbReference type="ChEBI" id="CHEBI:57865"/>
    </ligand>
</feature>
<dbReference type="Pfam" id="PF00696">
    <property type="entry name" value="AA_kinase"/>
    <property type="match status" value="1"/>
</dbReference>
<evidence type="ECO:0000256" key="11">
    <source>
        <dbReference type="HAMAP-Rule" id="MF_01220"/>
    </source>
</evidence>
<evidence type="ECO:0000313" key="14">
    <source>
        <dbReference type="EMBL" id="CCW35347.1"/>
    </source>
</evidence>
<feature type="binding site" evidence="11">
    <location>
        <position position="196"/>
    </location>
    <ligand>
        <name>ATP</name>
        <dbReference type="ChEBI" id="CHEBI:30616"/>
    </ligand>
</feature>
<dbReference type="InterPro" id="IPR015963">
    <property type="entry name" value="Uridylate_kinase_bac"/>
</dbReference>